<evidence type="ECO:0000313" key="8">
    <source>
        <dbReference type="EMBL" id="AOZ95861.1"/>
    </source>
</evidence>
<evidence type="ECO:0000256" key="3">
    <source>
        <dbReference type="ARBA" id="ARBA00023295"/>
    </source>
</evidence>
<dbReference type="InterPro" id="IPR051913">
    <property type="entry name" value="GH2_Domain-Containing"/>
</dbReference>
<keyword evidence="2" id="KW-0378">Hydrolase</keyword>
<dbReference type="InterPro" id="IPR013783">
    <property type="entry name" value="Ig-like_fold"/>
</dbReference>
<dbReference type="KEGG" id="bhu:bhn_I0827"/>
<feature type="domain" description="Glycosyl hydrolases family 2 sugar binding" evidence="6">
    <location>
        <begin position="61"/>
        <end position="154"/>
    </location>
</feature>
<dbReference type="InterPro" id="IPR008979">
    <property type="entry name" value="Galactose-bd-like_sf"/>
</dbReference>
<name>A0A1D9P058_9FIRM</name>
<dbReference type="Proteomes" id="UP000179284">
    <property type="component" value="Chromosome I"/>
</dbReference>
<dbReference type="GO" id="GO:0004553">
    <property type="term" value="F:hydrolase activity, hydrolyzing O-glycosyl compounds"/>
    <property type="evidence" value="ECO:0007669"/>
    <property type="project" value="InterPro"/>
</dbReference>
<evidence type="ECO:0000259" key="6">
    <source>
        <dbReference type="Pfam" id="PF02837"/>
    </source>
</evidence>
<reference evidence="9" key="1">
    <citation type="submission" date="2016-10" db="EMBL/GenBank/DDBJ databases">
        <title>The complete genome sequence of the rumen bacterium Butyrivibrio hungatei MB2003.</title>
        <authorList>
            <person name="Palevich N."/>
            <person name="Kelly W.J."/>
            <person name="Leahy S.C."/>
            <person name="Altermann E."/>
            <person name="Rakonjac J."/>
            <person name="Attwood G.T."/>
        </authorList>
    </citation>
    <scope>NUCLEOTIDE SEQUENCE [LARGE SCALE GENOMIC DNA]</scope>
    <source>
        <strain evidence="9">MB2003</strain>
    </source>
</reference>
<dbReference type="InterPro" id="IPR036156">
    <property type="entry name" value="Beta-gal/glucu_dom_sf"/>
</dbReference>
<keyword evidence="9" id="KW-1185">Reference proteome</keyword>
<dbReference type="Gene3D" id="2.60.40.10">
    <property type="entry name" value="Immunoglobulins"/>
    <property type="match status" value="2"/>
</dbReference>
<keyword evidence="3" id="KW-0326">Glycosidase</keyword>
<dbReference type="PANTHER" id="PTHR42732:SF1">
    <property type="entry name" value="BETA-MANNOSIDASE"/>
    <property type="match status" value="1"/>
</dbReference>
<dbReference type="RefSeq" id="WP_071175595.1">
    <property type="nucleotide sequence ID" value="NZ_CP017831.1"/>
</dbReference>
<evidence type="ECO:0000256" key="2">
    <source>
        <dbReference type="ARBA" id="ARBA00022801"/>
    </source>
</evidence>
<evidence type="ECO:0000256" key="1">
    <source>
        <dbReference type="ARBA" id="ARBA00007401"/>
    </source>
</evidence>
<feature type="domain" description="Glycoside hydrolase family 2 immunoglobulin-like beta-sandwich" evidence="4">
    <location>
        <begin position="200"/>
        <end position="279"/>
    </location>
</feature>
<proteinExistence type="inferred from homology"/>
<dbReference type="InterPro" id="IPR006101">
    <property type="entry name" value="Glyco_hydro_2"/>
</dbReference>
<dbReference type="OrthoDB" id="9762066at2"/>
<feature type="domain" description="Glycoside hydrolase family 2" evidence="7">
    <location>
        <begin position="642"/>
        <end position="701"/>
    </location>
</feature>
<protein>
    <submittedName>
        <fullName evidence="8">Beta-galactosidase Bga2C</fullName>
    </submittedName>
</protein>
<dbReference type="PRINTS" id="PR00132">
    <property type="entry name" value="GLHYDRLASE2"/>
</dbReference>
<organism evidence="8 9">
    <name type="scientific">Butyrivibrio hungatei</name>
    <dbReference type="NCBI Taxonomy" id="185008"/>
    <lineage>
        <taxon>Bacteria</taxon>
        <taxon>Bacillati</taxon>
        <taxon>Bacillota</taxon>
        <taxon>Clostridia</taxon>
        <taxon>Lachnospirales</taxon>
        <taxon>Lachnospiraceae</taxon>
        <taxon>Butyrivibrio</taxon>
    </lineage>
</organism>
<evidence type="ECO:0000259" key="5">
    <source>
        <dbReference type="Pfam" id="PF02836"/>
    </source>
</evidence>
<dbReference type="EMBL" id="CP017831">
    <property type="protein sequence ID" value="AOZ95861.1"/>
    <property type="molecule type" value="Genomic_DNA"/>
</dbReference>
<evidence type="ECO:0000313" key="9">
    <source>
        <dbReference type="Proteomes" id="UP000179284"/>
    </source>
</evidence>
<accession>A0A1D9P058</accession>
<dbReference type="SUPFAM" id="SSF51445">
    <property type="entry name" value="(Trans)glycosidases"/>
    <property type="match status" value="1"/>
</dbReference>
<dbReference type="SUPFAM" id="SSF49785">
    <property type="entry name" value="Galactose-binding domain-like"/>
    <property type="match status" value="1"/>
</dbReference>
<dbReference type="Pfam" id="PF00703">
    <property type="entry name" value="Glyco_hydro_2"/>
    <property type="match status" value="1"/>
</dbReference>
<dbReference type="Pfam" id="PF02836">
    <property type="entry name" value="Glyco_hydro_2_C"/>
    <property type="match status" value="1"/>
</dbReference>
<dbReference type="AlphaFoldDB" id="A0A1D9P058"/>
<dbReference type="SUPFAM" id="SSF49303">
    <property type="entry name" value="beta-Galactosidase/glucuronidase domain"/>
    <property type="match status" value="1"/>
</dbReference>
<dbReference type="Gene3D" id="3.20.20.80">
    <property type="entry name" value="Glycosidases"/>
    <property type="match status" value="1"/>
</dbReference>
<dbReference type="Pfam" id="PF02837">
    <property type="entry name" value="Glyco_hydro_2_N"/>
    <property type="match status" value="1"/>
</dbReference>
<dbReference type="Pfam" id="PF18565">
    <property type="entry name" value="Glyco_hydro2_C5"/>
    <property type="match status" value="1"/>
</dbReference>
<dbReference type="GO" id="GO:0005975">
    <property type="term" value="P:carbohydrate metabolic process"/>
    <property type="evidence" value="ECO:0007669"/>
    <property type="project" value="InterPro"/>
</dbReference>
<dbReference type="InterPro" id="IPR040605">
    <property type="entry name" value="Glyco_hydro2_dom5"/>
</dbReference>
<evidence type="ECO:0000259" key="7">
    <source>
        <dbReference type="Pfam" id="PF18565"/>
    </source>
</evidence>
<dbReference type="InterPro" id="IPR006103">
    <property type="entry name" value="Glyco_hydro_2_cat"/>
</dbReference>
<comment type="similarity">
    <text evidence="1">Belongs to the glycosyl hydrolase 2 family.</text>
</comment>
<evidence type="ECO:0000259" key="4">
    <source>
        <dbReference type="Pfam" id="PF00703"/>
    </source>
</evidence>
<dbReference type="InterPro" id="IPR017853">
    <property type="entry name" value="GH"/>
</dbReference>
<feature type="domain" description="Glycoside hydrolase family 2 catalytic" evidence="5">
    <location>
        <begin position="287"/>
        <end position="480"/>
    </location>
</feature>
<dbReference type="PANTHER" id="PTHR42732">
    <property type="entry name" value="BETA-GALACTOSIDASE"/>
    <property type="match status" value="1"/>
</dbReference>
<dbReference type="Gene3D" id="2.60.120.260">
    <property type="entry name" value="Galactose-binding domain-like"/>
    <property type="match status" value="1"/>
</dbReference>
<sequence length="714" mass="81413">MDTKRITLTNNWKFHYGECEDAWYKGYDDSSWEDVTIPHDFSVSAPFSKEYSSGTGYLRGGIAWYRLFVRIPEEYRDKRLTLVFDGIYKNSMVWVNSYYMGKRPYGYSEISYDISQQASFGDELTEISVKVIHTDIADSRWFTGSGITRKVSLVVSEKVAPVNNGIFFSCKAVEKQGKKNVAKVMVQNEIFCGIPGAGKKKKTKIISQSTLLDNNGKNVLVMQGELNALEGSTETVTLEGNLNSPKLWSPDSPYLYTLETRLSVDGKSYLVDTRKVGVRTFSFDPNKGFFLNEKSTKFKGVCVHHDGGCLGAAMKKEVWRRRLELLKKSGCNAIRCSHNPHMPELYDLCDEMGFMMMDEAFDEWENPKNKWSTGHNVYPPKHQGYYEDFPMWHEIDLRTMVRRDRNHPSVIIYSVGNEIDYPNDPYCHPMFTEMTGNNDNNKPAKERQYDPNKPNMERLAILVKELANIVKDEDSTRPVTVAAAFPELSTKIGFIDELDVVGYNYKEHLYAQDHKRFPKKTFLGSENSHSLEAWNAVKDNDYICGQFLWTGIDYLGEALGWPVRGASSGFITTAGFPKPEFNVRAELWGGTRIKEKKTDEVKVELWKPEMCLDMNFKDEFIENHKEIGYLFQVIVKVPEGMEEKDIMVQVTGAGELAGIDNGDLSDLTPYTANYRKTLNGELVVYIRRLATGKINVVVREVNGEKSSIISKVNI</sequence>
<dbReference type="InterPro" id="IPR006102">
    <property type="entry name" value="Ig-like_GH2"/>
</dbReference>
<dbReference type="InterPro" id="IPR006104">
    <property type="entry name" value="Glyco_hydro_2_N"/>
</dbReference>
<gene>
    <name evidence="8" type="ORF">bhn_I0827</name>
</gene>